<accession>A0ABN2B1Y7</accession>
<feature type="region of interest" description="Disordered" evidence="1">
    <location>
        <begin position="97"/>
        <end position="126"/>
    </location>
</feature>
<comment type="caution">
    <text evidence="2">The sequence shown here is derived from an EMBL/GenBank/DDBJ whole genome shotgun (WGS) entry which is preliminary data.</text>
</comment>
<proteinExistence type="predicted"/>
<reference evidence="2 3" key="1">
    <citation type="journal article" date="2019" name="Int. J. Syst. Evol. Microbiol.">
        <title>The Global Catalogue of Microorganisms (GCM) 10K type strain sequencing project: providing services to taxonomists for standard genome sequencing and annotation.</title>
        <authorList>
            <consortium name="The Broad Institute Genomics Platform"/>
            <consortium name="The Broad Institute Genome Sequencing Center for Infectious Disease"/>
            <person name="Wu L."/>
            <person name="Ma J."/>
        </authorList>
    </citation>
    <scope>NUCLEOTIDE SEQUENCE [LARGE SCALE GENOMIC DNA]</scope>
    <source>
        <strain evidence="2 3">JCM 14588</strain>
    </source>
</reference>
<evidence type="ECO:0000256" key="1">
    <source>
        <dbReference type="SAM" id="MobiDB-lite"/>
    </source>
</evidence>
<dbReference type="EMBL" id="BAAANV010000011">
    <property type="protein sequence ID" value="GAA1532127.1"/>
    <property type="molecule type" value="Genomic_DNA"/>
</dbReference>
<name>A0ABN2B1Y7_9MICO</name>
<gene>
    <name evidence="2" type="ORF">GCM10009762_02680</name>
</gene>
<sequence length="126" mass="12536">MTVGVDVAPWPGFDPEVVGWGLLVEPAVDDGLLGVGSGAAVVEPAFVEDGLDEGFELDGFGCDVVGFVLLGLGELGLGVDVVGFVVLGFGDVIAAGTGTDGAVPLPKRNPTTPPGVAGSEATPRFE</sequence>
<protein>
    <submittedName>
        <fullName evidence="2">Uncharacterized protein</fullName>
    </submittedName>
</protein>
<organism evidence="2 3">
    <name type="scientific">Dermacoccus barathri</name>
    <dbReference type="NCBI Taxonomy" id="322601"/>
    <lineage>
        <taxon>Bacteria</taxon>
        <taxon>Bacillati</taxon>
        <taxon>Actinomycetota</taxon>
        <taxon>Actinomycetes</taxon>
        <taxon>Micrococcales</taxon>
        <taxon>Dermacoccaceae</taxon>
        <taxon>Dermacoccus</taxon>
    </lineage>
</organism>
<evidence type="ECO:0000313" key="3">
    <source>
        <dbReference type="Proteomes" id="UP001501288"/>
    </source>
</evidence>
<dbReference type="Proteomes" id="UP001501288">
    <property type="component" value="Unassembled WGS sequence"/>
</dbReference>
<evidence type="ECO:0000313" key="2">
    <source>
        <dbReference type="EMBL" id="GAA1532127.1"/>
    </source>
</evidence>
<keyword evidence="3" id="KW-1185">Reference proteome</keyword>